<proteinExistence type="predicted"/>
<organism evidence="2">
    <name type="scientific">Blastocystis hominis</name>
    <dbReference type="NCBI Taxonomy" id="12968"/>
    <lineage>
        <taxon>Eukaryota</taxon>
        <taxon>Sar</taxon>
        <taxon>Stramenopiles</taxon>
        <taxon>Bigyra</taxon>
        <taxon>Opalozoa</taxon>
        <taxon>Opalinata</taxon>
        <taxon>Blastocystidae</taxon>
        <taxon>Blastocystis</taxon>
    </lineage>
</organism>
<dbReference type="RefSeq" id="XP_012895961.1">
    <property type="nucleotide sequence ID" value="XM_013040507.1"/>
</dbReference>
<feature type="domain" description="Cyclin N-terminal" evidence="1">
    <location>
        <begin position="60"/>
        <end position="157"/>
    </location>
</feature>
<dbReference type="AlphaFoldDB" id="D8M1H4"/>
<protein>
    <recommendedName>
        <fullName evidence="1">Cyclin N-terminal domain-containing protein</fullName>
    </recommendedName>
</protein>
<dbReference type="Proteomes" id="UP000008312">
    <property type="component" value="Unassembled WGS sequence"/>
</dbReference>
<accession>D8M1H4</accession>
<dbReference type="InterPro" id="IPR036915">
    <property type="entry name" value="Cyclin-like_sf"/>
</dbReference>
<name>D8M1H4_BLAHO</name>
<dbReference type="InterPro" id="IPR006671">
    <property type="entry name" value="Cyclin_N"/>
</dbReference>
<evidence type="ECO:0000313" key="3">
    <source>
        <dbReference type="Proteomes" id="UP000008312"/>
    </source>
</evidence>
<keyword evidence="3" id="KW-1185">Reference proteome</keyword>
<evidence type="ECO:0000313" key="2">
    <source>
        <dbReference type="EMBL" id="CBK21913.2"/>
    </source>
</evidence>
<gene>
    <name evidence="2" type="ORF">GSBLH_T00002007001</name>
</gene>
<reference evidence="2" key="1">
    <citation type="submission" date="2010-02" db="EMBL/GenBank/DDBJ databases">
        <title>Sequencing and annotation of the Blastocystis hominis genome.</title>
        <authorList>
            <person name="Wincker P."/>
        </authorList>
    </citation>
    <scope>NUCLEOTIDE SEQUENCE</scope>
    <source>
        <strain evidence="2">Singapore isolate B</strain>
    </source>
</reference>
<dbReference type="PANTHER" id="PTHR10177">
    <property type="entry name" value="CYCLINS"/>
    <property type="match status" value="1"/>
</dbReference>
<dbReference type="Pfam" id="PF00134">
    <property type="entry name" value="Cyclin_N"/>
    <property type="match status" value="1"/>
</dbReference>
<evidence type="ECO:0000259" key="1">
    <source>
        <dbReference type="Pfam" id="PF00134"/>
    </source>
</evidence>
<dbReference type="OrthoDB" id="285802at2759"/>
<dbReference type="GeneID" id="24919220"/>
<sequence>MSDSSDDLLSADTLSLVSSRNSVIDDSSADQLIDLLVFMRQHERQYCSFSPHCLFVRYYRAVAANICEMCLYFSYSISTCMVALQYFCRVCSALDVGPSDLNAISVVCVILAAKYEERSSKIPSYSNLLHFIPNEFKSAKSLAHWELRVLSVLQWELHCNTAAHFLNLLLSVLRTSLGSQFNALQTLALDSLQSLLLWYPTILTRPSLLAAGVIAAARRMLGVR</sequence>
<dbReference type="InParanoid" id="D8M1H4"/>
<dbReference type="EMBL" id="FN668645">
    <property type="protein sequence ID" value="CBK21913.2"/>
    <property type="molecule type" value="Genomic_DNA"/>
</dbReference>
<dbReference type="SUPFAM" id="SSF47954">
    <property type="entry name" value="Cyclin-like"/>
    <property type="match status" value="1"/>
</dbReference>
<dbReference type="InterPro" id="IPR039361">
    <property type="entry name" value="Cyclin"/>
</dbReference>
<dbReference type="Gene3D" id="1.10.472.10">
    <property type="entry name" value="Cyclin-like"/>
    <property type="match status" value="2"/>
</dbReference>